<evidence type="ECO:0000256" key="8">
    <source>
        <dbReference type="SAM" id="Phobius"/>
    </source>
</evidence>
<dbReference type="InterPro" id="IPR045266">
    <property type="entry name" value="DOH_DOMON"/>
</dbReference>
<dbReference type="PANTHER" id="PTHR23130">
    <property type="entry name" value="CYTOCHROME B561 AND DOMON DOMAIN-CONTAINING PROTEIN"/>
    <property type="match status" value="1"/>
</dbReference>
<evidence type="ECO:0000256" key="3">
    <source>
        <dbReference type="ARBA" id="ARBA00022692"/>
    </source>
</evidence>
<feature type="domain" description="DOMON" evidence="10">
    <location>
        <begin position="38"/>
        <end position="150"/>
    </location>
</feature>
<dbReference type="PROSITE" id="PS50939">
    <property type="entry name" value="CYTOCHROME_B561"/>
    <property type="match status" value="1"/>
</dbReference>
<keyword evidence="6 8" id="KW-1133">Transmembrane helix</keyword>
<name>A0ABW2A5Q6_9GAMM</name>
<feature type="signal peptide" evidence="9">
    <location>
        <begin position="1"/>
        <end position="23"/>
    </location>
</feature>
<protein>
    <submittedName>
        <fullName evidence="12">DOMON domain-containing protein</fullName>
    </submittedName>
</protein>
<evidence type="ECO:0000259" key="10">
    <source>
        <dbReference type="PROSITE" id="PS50836"/>
    </source>
</evidence>
<feature type="transmembrane region" description="Helical" evidence="8">
    <location>
        <begin position="319"/>
        <end position="337"/>
    </location>
</feature>
<keyword evidence="5" id="KW-0249">Electron transport</keyword>
<keyword evidence="2" id="KW-0813">Transport</keyword>
<dbReference type="InterPro" id="IPR005018">
    <property type="entry name" value="DOMON_domain"/>
</dbReference>
<comment type="caution">
    <text evidence="12">The sequence shown here is derived from an EMBL/GenBank/DDBJ whole genome shotgun (WGS) entry which is preliminary data.</text>
</comment>
<dbReference type="Gene3D" id="1.20.120.1770">
    <property type="match status" value="1"/>
</dbReference>
<sequence>MNRYLMALLAGLVSTLLSLSTQANDCGAMDHGQVVPGSELRLCWSMEDDNLHIKAVHPGHVWIGIGWGTRMAGADAVIGRPDIGTVVDSHMIGRRLDDIRTDARSDLFDAAIAVEKGSTILTFSRPLASGDENDAALSAEDWVPTLWAIGDGSGFRRHTQFGVIDINLASGGLREPGTGWVLWLHAVVMLLTWGLVVPLIVLVARYFKVTKGQRFPRNLDNRFWWLVHLHGNVAVVVSSWLVVGGLWVSFSGPELDSLHAKLGILLLCLGIWQLSWGIGRGTKGGPSGKGADPDKPETWRGDHYDMTWRRRLFESVHKASGYLALILTLPTVLSGMFEFRAGWLLILGYLGWVLLLVFIFRAYSLRGHVSTLIRPSGVLMNVTRVIGEAIKLLRLESGVQRWYCSL</sequence>
<dbReference type="Proteomes" id="UP001596422">
    <property type="component" value="Unassembled WGS sequence"/>
</dbReference>
<evidence type="ECO:0000256" key="1">
    <source>
        <dbReference type="ARBA" id="ARBA00004370"/>
    </source>
</evidence>
<evidence type="ECO:0000313" key="13">
    <source>
        <dbReference type="Proteomes" id="UP001596422"/>
    </source>
</evidence>
<evidence type="ECO:0000313" key="12">
    <source>
        <dbReference type="EMBL" id="MFC6672722.1"/>
    </source>
</evidence>
<dbReference type="SMART" id="SM00664">
    <property type="entry name" value="DoH"/>
    <property type="match status" value="1"/>
</dbReference>
<dbReference type="PANTHER" id="PTHR23130:SF171">
    <property type="entry name" value="OS01G0895300 PROTEIN"/>
    <property type="match status" value="1"/>
</dbReference>
<keyword evidence="3 8" id="KW-0812">Transmembrane</keyword>
<dbReference type="EMBL" id="JBHSWE010000001">
    <property type="protein sequence ID" value="MFC6672722.1"/>
    <property type="molecule type" value="Genomic_DNA"/>
</dbReference>
<evidence type="ECO:0000256" key="4">
    <source>
        <dbReference type="ARBA" id="ARBA00022729"/>
    </source>
</evidence>
<dbReference type="RefSeq" id="WP_379911142.1">
    <property type="nucleotide sequence ID" value="NZ_JBHSWE010000001.1"/>
</dbReference>
<reference evidence="13" key="1">
    <citation type="journal article" date="2019" name="Int. J. Syst. Evol. Microbiol.">
        <title>The Global Catalogue of Microorganisms (GCM) 10K type strain sequencing project: providing services to taxonomists for standard genome sequencing and annotation.</title>
        <authorList>
            <consortium name="The Broad Institute Genomics Platform"/>
            <consortium name="The Broad Institute Genome Sequencing Center for Infectious Disease"/>
            <person name="Wu L."/>
            <person name="Ma J."/>
        </authorList>
    </citation>
    <scope>NUCLEOTIDE SEQUENCE [LARGE SCALE GENOMIC DNA]</scope>
    <source>
        <strain evidence="13">NBRC 111756</strain>
    </source>
</reference>
<evidence type="ECO:0000256" key="5">
    <source>
        <dbReference type="ARBA" id="ARBA00022982"/>
    </source>
</evidence>
<evidence type="ECO:0000256" key="7">
    <source>
        <dbReference type="ARBA" id="ARBA00023136"/>
    </source>
</evidence>
<dbReference type="Pfam" id="PF03351">
    <property type="entry name" value="DOMON"/>
    <property type="match status" value="1"/>
</dbReference>
<keyword evidence="13" id="KW-1185">Reference proteome</keyword>
<dbReference type="CDD" id="cd09631">
    <property type="entry name" value="DOMON_DOH"/>
    <property type="match status" value="1"/>
</dbReference>
<feature type="domain" description="Cytochrome b561" evidence="11">
    <location>
        <begin position="149"/>
        <end position="370"/>
    </location>
</feature>
<evidence type="ECO:0000256" key="9">
    <source>
        <dbReference type="SAM" id="SignalP"/>
    </source>
</evidence>
<dbReference type="PROSITE" id="PS50836">
    <property type="entry name" value="DOMON"/>
    <property type="match status" value="1"/>
</dbReference>
<comment type="subcellular location">
    <subcellularLocation>
        <location evidence="1">Membrane</location>
    </subcellularLocation>
</comment>
<accession>A0ABW2A5Q6</accession>
<dbReference type="SUPFAM" id="SSF49344">
    <property type="entry name" value="CBD9-like"/>
    <property type="match status" value="1"/>
</dbReference>
<feature type="transmembrane region" description="Helical" evidence="8">
    <location>
        <begin position="180"/>
        <end position="203"/>
    </location>
</feature>
<keyword evidence="7 8" id="KW-0472">Membrane</keyword>
<gene>
    <name evidence="12" type="ORF">ACFQDL_23590</name>
</gene>
<feature type="transmembrane region" description="Helical" evidence="8">
    <location>
        <begin position="262"/>
        <end position="279"/>
    </location>
</feature>
<evidence type="ECO:0000256" key="6">
    <source>
        <dbReference type="ARBA" id="ARBA00022989"/>
    </source>
</evidence>
<evidence type="ECO:0000256" key="2">
    <source>
        <dbReference type="ARBA" id="ARBA00022448"/>
    </source>
</evidence>
<organism evidence="12 13">
    <name type="scientific">Marinobacterium aestuariivivens</name>
    <dbReference type="NCBI Taxonomy" id="1698799"/>
    <lineage>
        <taxon>Bacteria</taxon>
        <taxon>Pseudomonadati</taxon>
        <taxon>Pseudomonadota</taxon>
        <taxon>Gammaproteobacteria</taxon>
        <taxon>Oceanospirillales</taxon>
        <taxon>Oceanospirillaceae</taxon>
        <taxon>Marinobacterium</taxon>
    </lineage>
</organism>
<feature type="transmembrane region" description="Helical" evidence="8">
    <location>
        <begin position="223"/>
        <end position="250"/>
    </location>
</feature>
<evidence type="ECO:0000259" key="11">
    <source>
        <dbReference type="PROSITE" id="PS50939"/>
    </source>
</evidence>
<dbReference type="InterPro" id="IPR006593">
    <property type="entry name" value="Cyt_b561/ferric_Rdtase_TM"/>
</dbReference>
<keyword evidence="4 9" id="KW-0732">Signal</keyword>
<dbReference type="SMART" id="SM00665">
    <property type="entry name" value="B561"/>
    <property type="match status" value="1"/>
</dbReference>
<feature type="transmembrane region" description="Helical" evidence="8">
    <location>
        <begin position="343"/>
        <end position="364"/>
    </location>
</feature>
<feature type="chain" id="PRO_5046990212" evidence="9">
    <location>
        <begin position="24"/>
        <end position="406"/>
    </location>
</feature>
<proteinExistence type="predicted"/>